<name>A0ABY7YJI3_9HYPH</name>
<dbReference type="NCBIfam" id="TIGR02098">
    <property type="entry name" value="MJ0042_CXXC"/>
    <property type="match status" value="1"/>
</dbReference>
<proteinExistence type="predicted"/>
<evidence type="ECO:0000313" key="5">
    <source>
        <dbReference type="Proteomes" id="UP001220530"/>
    </source>
</evidence>
<feature type="region of interest" description="Disordered" evidence="1">
    <location>
        <begin position="259"/>
        <end position="296"/>
    </location>
</feature>
<sequence>MIITCPHCQTRYQVAFEAIGATGRKVQCANCQRDWQQVPVAPEPVADEAAMSEDALDDAFAQEANLAAEEMARGAATEAKDDSEPPTQTIDPAIQKKRQRALSQRQSSLIAQLPMARLRRAARIIAACTLVGMIGFGFFGRTKIVEMFPAMAGIYESMGLGVNVVGLNFSDVRTQRTLQDGKEVLLVEAEIVNVALGRMPVPPVVLTLIDGEGRNLYQWSVRPLARGLAPGQRASISTHLSLPPGNVAKVKLAFASGGSEPKVPLDAAPGAAHQQGAAPDQINAAPPEPAPSQEHG</sequence>
<keyword evidence="2" id="KW-0472">Membrane</keyword>
<evidence type="ECO:0000313" key="4">
    <source>
        <dbReference type="EMBL" id="WDR01454.1"/>
    </source>
</evidence>
<evidence type="ECO:0000256" key="1">
    <source>
        <dbReference type="SAM" id="MobiDB-lite"/>
    </source>
</evidence>
<gene>
    <name evidence="4" type="ORF">PSQ19_11630</name>
</gene>
<organism evidence="4 5">
    <name type="scientific">Devosia algicola</name>
    <dbReference type="NCBI Taxonomy" id="3026418"/>
    <lineage>
        <taxon>Bacteria</taxon>
        <taxon>Pseudomonadati</taxon>
        <taxon>Pseudomonadota</taxon>
        <taxon>Alphaproteobacteria</taxon>
        <taxon>Hyphomicrobiales</taxon>
        <taxon>Devosiaceae</taxon>
        <taxon>Devosia</taxon>
    </lineage>
</organism>
<feature type="region of interest" description="Disordered" evidence="1">
    <location>
        <begin position="71"/>
        <end position="92"/>
    </location>
</feature>
<reference evidence="4 5" key="1">
    <citation type="submission" date="2023-02" db="EMBL/GenBank/DDBJ databases">
        <title>Devosia algicola sp. nov., isolated from the phycosphere of marine algae.</title>
        <authorList>
            <person name="Kim J.M."/>
            <person name="Lee J.K."/>
            <person name="Choi B.J."/>
            <person name="Bayburt H."/>
            <person name="Jeon C.O."/>
        </authorList>
    </citation>
    <scope>NUCLEOTIDE SEQUENCE [LARGE SCALE GENOMIC DNA]</scope>
    <source>
        <strain evidence="4 5">G20-9</strain>
    </source>
</reference>
<dbReference type="InterPro" id="IPR011723">
    <property type="entry name" value="Znf/thioredoxin_put"/>
</dbReference>
<evidence type="ECO:0000256" key="2">
    <source>
        <dbReference type="SAM" id="Phobius"/>
    </source>
</evidence>
<feature type="compositionally biased region" description="Low complexity" evidence="1">
    <location>
        <begin position="266"/>
        <end position="280"/>
    </location>
</feature>
<keyword evidence="2" id="KW-1133">Transmembrane helix</keyword>
<accession>A0ABY7YJI3</accession>
<feature type="transmembrane region" description="Helical" evidence="2">
    <location>
        <begin position="121"/>
        <end position="139"/>
    </location>
</feature>
<dbReference type="Proteomes" id="UP001220530">
    <property type="component" value="Chromosome"/>
</dbReference>
<evidence type="ECO:0000259" key="3">
    <source>
        <dbReference type="Pfam" id="PF13717"/>
    </source>
</evidence>
<feature type="domain" description="Zinc finger/thioredoxin putative" evidence="3">
    <location>
        <begin position="1"/>
        <end position="35"/>
    </location>
</feature>
<keyword evidence="2" id="KW-0812">Transmembrane</keyword>
<dbReference type="Pfam" id="PF13717">
    <property type="entry name" value="Zn_ribbon_4"/>
    <property type="match status" value="1"/>
</dbReference>
<dbReference type="RefSeq" id="WP_282217865.1">
    <property type="nucleotide sequence ID" value="NZ_CP118246.1"/>
</dbReference>
<keyword evidence="5" id="KW-1185">Reference proteome</keyword>
<protein>
    <submittedName>
        <fullName evidence="4">Zinc-ribbon domain-containing protein</fullName>
    </submittedName>
</protein>
<dbReference type="EMBL" id="CP118246">
    <property type="protein sequence ID" value="WDR01454.1"/>
    <property type="molecule type" value="Genomic_DNA"/>
</dbReference>